<organism evidence="1 2">
    <name type="scientific">Diphasiastrum complanatum</name>
    <name type="common">Issler's clubmoss</name>
    <name type="synonym">Lycopodium complanatum</name>
    <dbReference type="NCBI Taxonomy" id="34168"/>
    <lineage>
        <taxon>Eukaryota</taxon>
        <taxon>Viridiplantae</taxon>
        <taxon>Streptophyta</taxon>
        <taxon>Embryophyta</taxon>
        <taxon>Tracheophyta</taxon>
        <taxon>Lycopodiopsida</taxon>
        <taxon>Lycopodiales</taxon>
        <taxon>Lycopodiaceae</taxon>
        <taxon>Lycopodioideae</taxon>
        <taxon>Diphasiastrum</taxon>
    </lineage>
</organism>
<keyword evidence="2" id="KW-1185">Reference proteome</keyword>
<gene>
    <name evidence="1" type="ORF">O6H91_03G112100</name>
</gene>
<accession>A0ACC2EAI4</accession>
<reference evidence="2" key="1">
    <citation type="journal article" date="2024" name="Proc. Natl. Acad. Sci. U.S.A.">
        <title>Extraordinary preservation of gene collinearity over three hundred million years revealed in homosporous lycophytes.</title>
        <authorList>
            <person name="Li C."/>
            <person name="Wickell D."/>
            <person name="Kuo L.Y."/>
            <person name="Chen X."/>
            <person name="Nie B."/>
            <person name="Liao X."/>
            <person name="Peng D."/>
            <person name="Ji J."/>
            <person name="Jenkins J."/>
            <person name="Williams M."/>
            <person name="Shu S."/>
            <person name="Plott C."/>
            <person name="Barry K."/>
            <person name="Rajasekar S."/>
            <person name="Grimwood J."/>
            <person name="Han X."/>
            <person name="Sun S."/>
            <person name="Hou Z."/>
            <person name="He W."/>
            <person name="Dai G."/>
            <person name="Sun C."/>
            <person name="Schmutz J."/>
            <person name="Leebens-Mack J.H."/>
            <person name="Li F.W."/>
            <person name="Wang L."/>
        </authorList>
    </citation>
    <scope>NUCLEOTIDE SEQUENCE [LARGE SCALE GENOMIC DNA]</scope>
    <source>
        <strain evidence="2">cv. PW_Plant_1</strain>
    </source>
</reference>
<protein>
    <submittedName>
        <fullName evidence="1">Uncharacterized protein</fullName>
    </submittedName>
</protein>
<evidence type="ECO:0000313" key="2">
    <source>
        <dbReference type="Proteomes" id="UP001162992"/>
    </source>
</evidence>
<name>A0ACC2EAI4_DIPCM</name>
<comment type="caution">
    <text evidence="1">The sequence shown here is derived from an EMBL/GenBank/DDBJ whole genome shotgun (WGS) entry which is preliminary data.</text>
</comment>
<sequence>MLVISGHSRGGKVAFGLALGKAKTSCLKFSAIIALDPVDGLLIVGQTQPHILTGKAHSFNLAYPTLVIGSGFGPDWNIFPPCAPCAPEQFGHKAFFEESCAPAFHFVASEYGHMGLLR</sequence>
<evidence type="ECO:0000313" key="1">
    <source>
        <dbReference type="EMBL" id="KAJ7563481.1"/>
    </source>
</evidence>
<proteinExistence type="predicted"/>
<dbReference type="EMBL" id="CM055094">
    <property type="protein sequence ID" value="KAJ7563481.1"/>
    <property type="molecule type" value="Genomic_DNA"/>
</dbReference>
<dbReference type="Proteomes" id="UP001162992">
    <property type="component" value="Chromosome 3"/>
</dbReference>